<evidence type="ECO:0000256" key="1">
    <source>
        <dbReference type="ARBA" id="ARBA00004651"/>
    </source>
</evidence>
<evidence type="ECO:0000256" key="4">
    <source>
        <dbReference type="ARBA" id="ARBA00022692"/>
    </source>
</evidence>
<feature type="region of interest" description="Disordered" evidence="8">
    <location>
        <begin position="121"/>
        <end position="153"/>
    </location>
</feature>
<protein>
    <submittedName>
        <fullName evidence="10">UPF0187 protein YneE</fullName>
    </submittedName>
</protein>
<evidence type="ECO:0000256" key="5">
    <source>
        <dbReference type="ARBA" id="ARBA00022989"/>
    </source>
</evidence>
<accession>A0ABP0S274</accession>
<keyword evidence="4 9" id="KW-0812">Transmembrane</keyword>
<evidence type="ECO:0000256" key="8">
    <source>
        <dbReference type="SAM" id="MobiDB-lite"/>
    </source>
</evidence>
<keyword evidence="6" id="KW-0406">Ion transport</keyword>
<comment type="caution">
    <text evidence="10">The sequence shown here is derived from an EMBL/GenBank/DDBJ whole genome shotgun (WGS) entry which is preliminary data.</text>
</comment>
<keyword evidence="5 9" id="KW-1133">Transmembrane helix</keyword>
<feature type="transmembrane region" description="Helical" evidence="9">
    <location>
        <begin position="402"/>
        <end position="423"/>
    </location>
</feature>
<keyword evidence="3" id="KW-1003">Cell membrane</keyword>
<sequence>MAAPSCSCPLTTSLNSKKHALTRNQLATRWSLALSSTHLVECVVYSTKNSMACDASMTGHMAYSTTASSDPLRIAGAVTTNTVKITLGSVANTLAGGKYAIAIPPRLLQALRAPRAAVPHLPVPPREEEQRSKVPEWRAGDGMSDRRVRGGRGSMVSPMGQLILERSNTVKVSAEIHNVTTAITEVDKAQLMAHDQQPGLATTVKGILHLFFQRRVAVFFVFHIAFGSWAAVAEENIFHKRLSQLDLLSWVVGLLVAFRQNQSIQRFWEGRRAWGRLTTESRDVVRAILTHNNDKTTSMNFAMYVGAFSVCLKNALRGDQDCDETELDPLLDNDDLAYALSSSGYDRVVAILDLMSGTVVQMLNAGTITQEAVMLIIEPKISAMNDCLGITSRIKDTPIPQMYIWTLDIVMMFYLVCLPFALLSDSWDPIAIVVLCTVCNAVLHALTSLAAQTEDPFSVDPTDLPLGKFCGVILSQILHCSDRFYRPNSILFASKMEQQRKHELEEKFRRAQLKAMVVSALGSGSAPVGSSTSDLSPKDHDVVASPKSSVPLQGDRHDEQVEQQQLASGEGEQRPSHAHMFLKASRKSASVPGSSYVLQDPSET</sequence>
<dbReference type="Proteomes" id="UP001642464">
    <property type="component" value="Unassembled WGS sequence"/>
</dbReference>
<feature type="transmembrane region" description="Helical" evidence="9">
    <location>
        <begin position="429"/>
        <end position="451"/>
    </location>
</feature>
<evidence type="ECO:0000256" key="6">
    <source>
        <dbReference type="ARBA" id="ARBA00023065"/>
    </source>
</evidence>
<keyword evidence="7 9" id="KW-0472">Membrane</keyword>
<keyword evidence="11" id="KW-1185">Reference proteome</keyword>
<feature type="compositionally biased region" description="Basic and acidic residues" evidence="8">
    <location>
        <begin position="125"/>
        <end position="148"/>
    </location>
</feature>
<evidence type="ECO:0000256" key="3">
    <source>
        <dbReference type="ARBA" id="ARBA00022475"/>
    </source>
</evidence>
<feature type="region of interest" description="Disordered" evidence="8">
    <location>
        <begin position="523"/>
        <end position="604"/>
    </location>
</feature>
<organism evidence="10 11">
    <name type="scientific">Durusdinium trenchii</name>
    <dbReference type="NCBI Taxonomy" id="1381693"/>
    <lineage>
        <taxon>Eukaryota</taxon>
        <taxon>Sar</taxon>
        <taxon>Alveolata</taxon>
        <taxon>Dinophyceae</taxon>
        <taxon>Suessiales</taxon>
        <taxon>Symbiodiniaceae</taxon>
        <taxon>Durusdinium</taxon>
    </lineage>
</organism>
<reference evidence="10 11" key="1">
    <citation type="submission" date="2024-02" db="EMBL/GenBank/DDBJ databases">
        <authorList>
            <person name="Chen Y."/>
            <person name="Shah S."/>
            <person name="Dougan E. K."/>
            <person name="Thang M."/>
            <person name="Chan C."/>
        </authorList>
    </citation>
    <scope>NUCLEOTIDE SEQUENCE [LARGE SCALE GENOMIC DNA]</scope>
</reference>
<dbReference type="Pfam" id="PF25539">
    <property type="entry name" value="Bestrophin_2"/>
    <property type="match status" value="1"/>
</dbReference>
<evidence type="ECO:0000313" key="11">
    <source>
        <dbReference type="Proteomes" id="UP001642464"/>
    </source>
</evidence>
<evidence type="ECO:0000313" key="10">
    <source>
        <dbReference type="EMBL" id="CAK9106410.1"/>
    </source>
</evidence>
<name>A0ABP0S274_9DINO</name>
<evidence type="ECO:0000256" key="2">
    <source>
        <dbReference type="ARBA" id="ARBA00022448"/>
    </source>
</evidence>
<dbReference type="InterPro" id="IPR044669">
    <property type="entry name" value="YneE/VCCN1/2-like"/>
</dbReference>
<dbReference type="PANTHER" id="PTHR33281:SF19">
    <property type="entry name" value="VOLTAGE-DEPENDENT ANION CHANNEL-FORMING PROTEIN YNEE"/>
    <property type="match status" value="1"/>
</dbReference>
<feature type="compositionally biased region" description="Polar residues" evidence="8">
    <location>
        <begin position="587"/>
        <end position="597"/>
    </location>
</feature>
<dbReference type="PANTHER" id="PTHR33281">
    <property type="entry name" value="UPF0187 PROTEIN YNEE"/>
    <property type="match status" value="1"/>
</dbReference>
<evidence type="ECO:0000256" key="7">
    <source>
        <dbReference type="ARBA" id="ARBA00023136"/>
    </source>
</evidence>
<evidence type="ECO:0000256" key="9">
    <source>
        <dbReference type="SAM" id="Phobius"/>
    </source>
</evidence>
<feature type="transmembrane region" description="Helical" evidence="9">
    <location>
        <begin position="216"/>
        <end position="232"/>
    </location>
</feature>
<gene>
    <name evidence="10" type="ORF">SCF082_LOCUS49561</name>
</gene>
<comment type="subcellular location">
    <subcellularLocation>
        <location evidence="1">Cell membrane</location>
        <topology evidence="1">Multi-pass membrane protein</topology>
    </subcellularLocation>
</comment>
<proteinExistence type="predicted"/>
<keyword evidence="2" id="KW-0813">Transport</keyword>
<dbReference type="EMBL" id="CAXAMM010042722">
    <property type="protein sequence ID" value="CAK9106410.1"/>
    <property type="molecule type" value="Genomic_DNA"/>
</dbReference>